<evidence type="ECO:0000256" key="3">
    <source>
        <dbReference type="ARBA" id="ARBA00022898"/>
    </source>
</evidence>
<dbReference type="Gene3D" id="3.40.50.2300">
    <property type="match status" value="1"/>
</dbReference>
<dbReference type="InterPro" id="IPR011193">
    <property type="entry name" value="Orn/lys/arg_de-COase"/>
</dbReference>
<gene>
    <name evidence="7" type="ORF">SAMN05192566_0339</name>
</gene>
<keyword evidence="8" id="KW-1185">Reference proteome</keyword>
<protein>
    <submittedName>
        <fullName evidence="7">Arginine decarboxylase</fullName>
    </submittedName>
</protein>
<evidence type="ECO:0000313" key="7">
    <source>
        <dbReference type="EMBL" id="SDK14831.1"/>
    </source>
</evidence>
<dbReference type="FunFam" id="3.40.640.10:FF:000008">
    <property type="entry name" value="Lysine decarboxylase, inducible"/>
    <property type="match status" value="1"/>
</dbReference>
<dbReference type="GO" id="GO:0030170">
    <property type="term" value="F:pyridoxal phosphate binding"/>
    <property type="evidence" value="ECO:0007669"/>
    <property type="project" value="TreeGrafter"/>
</dbReference>
<feature type="domain" description="Orn/Lys/Arg decarboxylases family 1 pyridoxal-P attachment site" evidence="6">
    <location>
        <begin position="387"/>
        <end position="401"/>
    </location>
</feature>
<dbReference type="Pfam" id="PF01276">
    <property type="entry name" value="OKR_DC_1"/>
    <property type="match status" value="1"/>
</dbReference>
<dbReference type="Gene3D" id="3.90.1150.10">
    <property type="entry name" value="Aspartate Aminotransferase, domain 1"/>
    <property type="match status" value="1"/>
</dbReference>
<accession>A0A1G8ZID8</accession>
<dbReference type="Pfam" id="PF03711">
    <property type="entry name" value="OKR_DC_1_C"/>
    <property type="match status" value="1"/>
</dbReference>
<dbReference type="InterPro" id="IPR005308">
    <property type="entry name" value="OKR_de-COase_N"/>
</dbReference>
<dbReference type="AlphaFoldDB" id="A0A1G8ZID8"/>
<evidence type="ECO:0000259" key="6">
    <source>
        <dbReference type="PROSITE" id="PS00703"/>
    </source>
</evidence>
<dbReference type="RefSeq" id="WP_091468890.1">
    <property type="nucleotide sequence ID" value="NZ_FNFX01000001.1"/>
</dbReference>
<dbReference type="InterPro" id="IPR015421">
    <property type="entry name" value="PyrdxlP-dep_Trfase_major"/>
</dbReference>
<reference evidence="8" key="1">
    <citation type="submission" date="2016-10" db="EMBL/GenBank/DDBJ databases">
        <authorList>
            <person name="Varghese N."/>
            <person name="Submissions S."/>
        </authorList>
    </citation>
    <scope>NUCLEOTIDE SEQUENCE [LARGE SCALE GENOMIC DNA]</scope>
    <source>
        <strain evidence="8">CBMB127</strain>
    </source>
</reference>
<evidence type="ECO:0000256" key="2">
    <source>
        <dbReference type="ARBA" id="ARBA00022793"/>
    </source>
</evidence>
<dbReference type="Gene3D" id="3.90.100.10">
    <property type="entry name" value="Orn/Lys/Arg decarboxylase, C-terminal domain"/>
    <property type="match status" value="1"/>
</dbReference>
<dbReference type="PROSITE" id="PS00703">
    <property type="entry name" value="OKR_DC_1"/>
    <property type="match status" value="1"/>
</dbReference>
<sequence length="748" mass="84743">MKFRFPVVIIDEDFRSENSSGLGIRVLAKAIEEEGAEVLGVTSYGDLTSFAQQQSRASAFILSIDDEEIVEEKPEAIEQLRNFVQEIRYRNEEIPIFLHGETRTSRHIPNDVLRELHGFIHMNEDTPEFVARLIIREAKAYLDSLPPPFFKALTHYAADGSYSWHCPGHSGGVAFLKSPVGQMFHQFFGENMLRADVCNAVDELGQLLDHTGPVAASERNAARIYNCDHLYFVTNGTSTSNKIVWNSTVAPGDIVVVDRNCHKSVLHSIIMTGAIPVFLMPTRNHFGIIGPIPKSEFAWENIQKKIERNPFATDKNAKPRVLTITQSTYDGVLYNVEEIKEMLDGKIDTLHFDEAWLPHATFHDFYGDYHAIGADRPRCKESMVFSTQSTHKLLAGLSQASQILVQDAQDNHLDRDLFNEAYLMHTSTSPQYSIIASCDVAAAMMEAPGGTALVEESLKEALDFRRAMRKVDEEWGTDWWFKVWGPNDLSEDGLEERDAWMLKANERWHGFGNLAEGFNMLDPIKATIITPGLDVDGEFSSEFGIPAAIVTKYLAEHGVIVEKTGLYSFFIMFTIGITKGRWNTMVAALQQFKDDYDKNHPLWKVLPEFVQKHPRYERIGLKDLCTQIHEVYKANDVARLTTEMYLSDMVPAMKPTDAFSKMAHRKIERVAIDDLEDRVTAVLLTPYPPGIPLLIPGERFNKVIVNYLKFAREFNEKFPGFETDNHGLVKQVVDGKAEYFVDCVKQED</sequence>
<dbReference type="Pfam" id="PF03709">
    <property type="entry name" value="OKR_DC_1_N"/>
    <property type="match status" value="1"/>
</dbReference>
<dbReference type="InterPro" id="IPR015422">
    <property type="entry name" value="PyrdxlP-dep_Trfase_small"/>
</dbReference>
<dbReference type="Proteomes" id="UP000198629">
    <property type="component" value="Unassembled WGS sequence"/>
</dbReference>
<dbReference type="EMBL" id="FNFX01000001">
    <property type="protein sequence ID" value="SDK14831.1"/>
    <property type="molecule type" value="Genomic_DNA"/>
</dbReference>
<dbReference type="GO" id="GO:0005829">
    <property type="term" value="C:cytosol"/>
    <property type="evidence" value="ECO:0007669"/>
    <property type="project" value="TreeGrafter"/>
</dbReference>
<dbReference type="InterPro" id="IPR008286">
    <property type="entry name" value="Prn/Lys/Arg_de-COase_C"/>
</dbReference>
<keyword evidence="2" id="KW-0210">Decarboxylase</keyword>
<feature type="modified residue" description="N6-(pyridoxal phosphate)lysine" evidence="5">
    <location>
        <position position="392"/>
    </location>
</feature>
<name>A0A1G8ZID8_9PROT</name>
<dbReference type="OrthoDB" id="9761189at2"/>
<dbReference type="PANTHER" id="PTHR45229:SF3">
    <property type="entry name" value="BIODEGRADATIVE ARGININE DECARBOXYLASE"/>
    <property type="match status" value="1"/>
</dbReference>
<dbReference type="GO" id="GO:0006527">
    <property type="term" value="P:L-arginine catabolic process"/>
    <property type="evidence" value="ECO:0007669"/>
    <property type="project" value="TreeGrafter"/>
</dbReference>
<proteinExistence type="inferred from homology"/>
<keyword evidence="3 5" id="KW-0663">Pyridoxal phosphate</keyword>
<dbReference type="SUPFAM" id="SSF55904">
    <property type="entry name" value="Ornithine decarboxylase C-terminal domain"/>
    <property type="match status" value="1"/>
</dbReference>
<dbReference type="Gene3D" id="3.40.640.10">
    <property type="entry name" value="Type I PLP-dependent aspartate aminotransferase-like (Major domain)"/>
    <property type="match status" value="1"/>
</dbReference>
<dbReference type="InterPro" id="IPR036633">
    <property type="entry name" value="Prn/Lys/Arg_de-COase_C_sf"/>
</dbReference>
<comment type="similarity">
    <text evidence="1">Belongs to the Orn/Lys/Arg decarboxylase class-I family.</text>
</comment>
<evidence type="ECO:0000256" key="5">
    <source>
        <dbReference type="PIRSR" id="PIRSR009393-1"/>
    </source>
</evidence>
<evidence type="ECO:0000313" key="8">
    <source>
        <dbReference type="Proteomes" id="UP000198629"/>
    </source>
</evidence>
<dbReference type="SUPFAM" id="SSF53383">
    <property type="entry name" value="PLP-dependent transferases"/>
    <property type="match status" value="1"/>
</dbReference>
<organism evidence="7 8">
    <name type="scientific">Methylophilus rhizosphaerae</name>
    <dbReference type="NCBI Taxonomy" id="492660"/>
    <lineage>
        <taxon>Bacteria</taxon>
        <taxon>Pseudomonadati</taxon>
        <taxon>Pseudomonadota</taxon>
        <taxon>Betaproteobacteria</taxon>
        <taxon>Nitrosomonadales</taxon>
        <taxon>Methylophilaceae</taxon>
        <taxon>Methylophilus</taxon>
    </lineage>
</organism>
<evidence type="ECO:0000256" key="4">
    <source>
        <dbReference type="ARBA" id="ARBA00023239"/>
    </source>
</evidence>
<dbReference type="STRING" id="492660.SAMN05192566_0339"/>
<keyword evidence="4" id="KW-0456">Lyase</keyword>
<dbReference type="PANTHER" id="PTHR45229">
    <property type="entry name" value="CONSTITUTIVE ORNITHINE DECARBOXYLASE"/>
    <property type="match status" value="1"/>
</dbReference>
<dbReference type="GO" id="GO:0008792">
    <property type="term" value="F:arginine decarboxylase activity"/>
    <property type="evidence" value="ECO:0007669"/>
    <property type="project" value="TreeGrafter"/>
</dbReference>
<dbReference type="PIRSF" id="PIRSF009393">
    <property type="entry name" value="Orn_decarb"/>
    <property type="match status" value="1"/>
</dbReference>
<dbReference type="InterPro" id="IPR000310">
    <property type="entry name" value="Orn/Lys/Arg_deCO2ase_major_dom"/>
</dbReference>
<evidence type="ECO:0000256" key="1">
    <source>
        <dbReference type="ARBA" id="ARBA00010671"/>
    </source>
</evidence>
<dbReference type="InterPro" id="IPR015424">
    <property type="entry name" value="PyrdxlP-dep_Trfase"/>
</dbReference>